<accession>A0ABU2JTJ7</accession>
<dbReference type="Gene3D" id="3.30.70.100">
    <property type="match status" value="1"/>
</dbReference>
<dbReference type="Proteomes" id="UP001183410">
    <property type="component" value="Unassembled WGS sequence"/>
</dbReference>
<dbReference type="PROSITE" id="PS51725">
    <property type="entry name" value="ABM"/>
    <property type="match status" value="1"/>
</dbReference>
<dbReference type="EMBL" id="JAVREO010000010">
    <property type="protein sequence ID" value="MDT0268317.1"/>
    <property type="molecule type" value="Genomic_DNA"/>
</dbReference>
<evidence type="ECO:0000313" key="3">
    <source>
        <dbReference type="Proteomes" id="UP001183410"/>
    </source>
</evidence>
<protein>
    <submittedName>
        <fullName evidence="2">Antibiotic biosynthesis monooxygenase</fullName>
    </submittedName>
</protein>
<keyword evidence="2" id="KW-0560">Oxidoreductase</keyword>
<dbReference type="GO" id="GO:0004497">
    <property type="term" value="F:monooxygenase activity"/>
    <property type="evidence" value="ECO:0007669"/>
    <property type="project" value="UniProtKB-KW"/>
</dbReference>
<dbReference type="InterPro" id="IPR007138">
    <property type="entry name" value="ABM_dom"/>
</dbReference>
<name>A0ABU2JTJ7_9ACTN</name>
<proteinExistence type="predicted"/>
<dbReference type="SUPFAM" id="SSF54909">
    <property type="entry name" value="Dimeric alpha+beta barrel"/>
    <property type="match status" value="1"/>
</dbReference>
<evidence type="ECO:0000259" key="1">
    <source>
        <dbReference type="PROSITE" id="PS51725"/>
    </source>
</evidence>
<comment type="caution">
    <text evidence="2">The sequence shown here is derived from an EMBL/GenBank/DDBJ whole genome shotgun (WGS) entry which is preliminary data.</text>
</comment>
<organism evidence="2 3">
    <name type="scientific">Streptomyces chisholmiae</name>
    <dbReference type="NCBI Taxonomy" id="3075540"/>
    <lineage>
        <taxon>Bacteria</taxon>
        <taxon>Bacillati</taxon>
        <taxon>Actinomycetota</taxon>
        <taxon>Actinomycetes</taxon>
        <taxon>Kitasatosporales</taxon>
        <taxon>Streptomycetaceae</taxon>
        <taxon>Streptomyces</taxon>
    </lineage>
</organism>
<feature type="domain" description="ABM" evidence="1">
    <location>
        <begin position="3"/>
        <end position="92"/>
    </location>
</feature>
<reference evidence="3" key="1">
    <citation type="submission" date="2023-07" db="EMBL/GenBank/DDBJ databases">
        <title>30 novel species of actinomycetes from the DSMZ collection.</title>
        <authorList>
            <person name="Nouioui I."/>
        </authorList>
    </citation>
    <scope>NUCLEOTIDE SEQUENCE [LARGE SCALE GENOMIC DNA]</scope>
    <source>
        <strain evidence="3">DSM 44915</strain>
    </source>
</reference>
<keyword evidence="2" id="KW-0503">Monooxygenase</keyword>
<dbReference type="InterPro" id="IPR011008">
    <property type="entry name" value="Dimeric_a/b-barrel"/>
</dbReference>
<keyword evidence="3" id="KW-1185">Reference proteome</keyword>
<sequence>MGFGLVVRFTAHDAEAAAAFDALAAETLPGIQEEPGTLIYISHEVPDEPAVRVFYELYVDREAFEEHEAQPHVRRFLAEREQYLATVEVTFLHGRTGKGLPQAGRETG</sequence>
<dbReference type="RefSeq" id="WP_311668401.1">
    <property type="nucleotide sequence ID" value="NZ_JAVREO010000010.1"/>
</dbReference>
<gene>
    <name evidence="2" type="ORF">RM844_18710</name>
</gene>
<evidence type="ECO:0000313" key="2">
    <source>
        <dbReference type="EMBL" id="MDT0268317.1"/>
    </source>
</evidence>
<dbReference type="Pfam" id="PF03992">
    <property type="entry name" value="ABM"/>
    <property type="match status" value="1"/>
</dbReference>